<reference evidence="7" key="2">
    <citation type="submission" date="2021-04" db="EMBL/GenBank/DDBJ databases">
        <authorList>
            <person name="Gilroy R."/>
        </authorList>
    </citation>
    <scope>NUCLEOTIDE SEQUENCE</scope>
    <source>
        <strain evidence="7">G3-2149</strain>
    </source>
</reference>
<evidence type="ECO:0000259" key="6">
    <source>
        <dbReference type="PROSITE" id="PS51352"/>
    </source>
</evidence>
<comment type="subcellular location">
    <subcellularLocation>
        <location evidence="1">Cell envelope</location>
    </subcellularLocation>
</comment>
<dbReference type="Pfam" id="PF14289">
    <property type="entry name" value="DUF4369"/>
    <property type="match status" value="1"/>
</dbReference>
<dbReference type="InterPro" id="IPR000866">
    <property type="entry name" value="AhpC/TSA"/>
</dbReference>
<dbReference type="InterPro" id="IPR013766">
    <property type="entry name" value="Thioredoxin_domain"/>
</dbReference>
<keyword evidence="2" id="KW-0201">Cytochrome c-type biogenesis</keyword>
<keyword evidence="5" id="KW-0732">Signal</keyword>
<dbReference type="InterPro" id="IPR036249">
    <property type="entry name" value="Thioredoxin-like_sf"/>
</dbReference>
<feature type="signal peptide" evidence="5">
    <location>
        <begin position="1"/>
        <end position="19"/>
    </location>
</feature>
<feature type="domain" description="Thioredoxin" evidence="6">
    <location>
        <begin position="227"/>
        <end position="367"/>
    </location>
</feature>
<dbReference type="Gene3D" id="3.40.30.10">
    <property type="entry name" value="Glutaredoxin"/>
    <property type="match status" value="1"/>
</dbReference>
<dbReference type="CDD" id="cd02966">
    <property type="entry name" value="TlpA_like_family"/>
    <property type="match status" value="1"/>
</dbReference>
<feature type="chain" id="PRO_5039281775" evidence="5">
    <location>
        <begin position="20"/>
        <end position="367"/>
    </location>
</feature>
<evidence type="ECO:0000313" key="8">
    <source>
        <dbReference type="Proteomes" id="UP000823865"/>
    </source>
</evidence>
<dbReference type="PANTHER" id="PTHR42852">
    <property type="entry name" value="THIOL:DISULFIDE INTERCHANGE PROTEIN DSBE"/>
    <property type="match status" value="1"/>
</dbReference>
<proteinExistence type="predicted"/>
<dbReference type="Pfam" id="PF00578">
    <property type="entry name" value="AhpC-TSA"/>
    <property type="match status" value="1"/>
</dbReference>
<dbReference type="GO" id="GO:0016209">
    <property type="term" value="F:antioxidant activity"/>
    <property type="evidence" value="ECO:0007669"/>
    <property type="project" value="InterPro"/>
</dbReference>
<organism evidence="7 8">
    <name type="scientific">Candidatus Paraprevotella stercoravium</name>
    <dbReference type="NCBI Taxonomy" id="2838725"/>
    <lineage>
        <taxon>Bacteria</taxon>
        <taxon>Pseudomonadati</taxon>
        <taxon>Bacteroidota</taxon>
        <taxon>Bacteroidia</taxon>
        <taxon>Bacteroidales</taxon>
        <taxon>Prevotellaceae</taxon>
        <taxon>Paraprevotella</taxon>
    </lineage>
</organism>
<protein>
    <submittedName>
        <fullName evidence="7">AhpC/TSA family protein</fullName>
    </submittedName>
</protein>
<dbReference type="InterPro" id="IPR017937">
    <property type="entry name" value="Thioredoxin_CS"/>
</dbReference>
<keyword evidence="3" id="KW-1015">Disulfide bond</keyword>
<evidence type="ECO:0000256" key="1">
    <source>
        <dbReference type="ARBA" id="ARBA00004196"/>
    </source>
</evidence>
<dbReference type="AlphaFoldDB" id="A0A9E2L6Q5"/>
<evidence type="ECO:0000256" key="5">
    <source>
        <dbReference type="SAM" id="SignalP"/>
    </source>
</evidence>
<dbReference type="InterPro" id="IPR025380">
    <property type="entry name" value="DUF4369"/>
</dbReference>
<evidence type="ECO:0000256" key="2">
    <source>
        <dbReference type="ARBA" id="ARBA00022748"/>
    </source>
</evidence>
<reference evidence="7" key="1">
    <citation type="journal article" date="2021" name="PeerJ">
        <title>Extensive microbial diversity within the chicken gut microbiome revealed by metagenomics and culture.</title>
        <authorList>
            <person name="Gilroy R."/>
            <person name="Ravi A."/>
            <person name="Getino M."/>
            <person name="Pursley I."/>
            <person name="Horton D.L."/>
            <person name="Alikhan N.F."/>
            <person name="Baker D."/>
            <person name="Gharbi K."/>
            <person name="Hall N."/>
            <person name="Watson M."/>
            <person name="Adriaenssens E.M."/>
            <person name="Foster-Nyarko E."/>
            <person name="Jarju S."/>
            <person name="Secka A."/>
            <person name="Antonio M."/>
            <person name="Oren A."/>
            <person name="Chaudhuri R.R."/>
            <person name="La Ragione R."/>
            <person name="Hildebrand F."/>
            <person name="Pallen M.J."/>
        </authorList>
    </citation>
    <scope>NUCLEOTIDE SEQUENCE</scope>
    <source>
        <strain evidence="7">G3-2149</strain>
    </source>
</reference>
<dbReference type="Proteomes" id="UP000823865">
    <property type="component" value="Unassembled WGS sequence"/>
</dbReference>
<dbReference type="GO" id="GO:0030313">
    <property type="term" value="C:cell envelope"/>
    <property type="evidence" value="ECO:0007669"/>
    <property type="project" value="UniProtKB-SubCell"/>
</dbReference>
<dbReference type="PROSITE" id="PS51352">
    <property type="entry name" value="THIOREDOXIN_2"/>
    <property type="match status" value="1"/>
</dbReference>
<dbReference type="PANTHER" id="PTHR42852:SF6">
    <property type="entry name" value="THIOL:DISULFIDE INTERCHANGE PROTEIN DSBE"/>
    <property type="match status" value="1"/>
</dbReference>
<dbReference type="InterPro" id="IPR050553">
    <property type="entry name" value="Thioredoxin_ResA/DsbE_sf"/>
</dbReference>
<gene>
    <name evidence="7" type="ORF">H9789_04875</name>
</gene>
<evidence type="ECO:0000256" key="4">
    <source>
        <dbReference type="ARBA" id="ARBA00023284"/>
    </source>
</evidence>
<dbReference type="PROSITE" id="PS00194">
    <property type="entry name" value="THIOREDOXIN_1"/>
    <property type="match status" value="1"/>
</dbReference>
<dbReference type="SUPFAM" id="SSF52833">
    <property type="entry name" value="Thioredoxin-like"/>
    <property type="match status" value="1"/>
</dbReference>
<dbReference type="EMBL" id="JAHLFU010000091">
    <property type="protein sequence ID" value="MBU3853139.1"/>
    <property type="molecule type" value="Genomic_DNA"/>
</dbReference>
<dbReference type="GO" id="GO:0017004">
    <property type="term" value="P:cytochrome complex assembly"/>
    <property type="evidence" value="ECO:0007669"/>
    <property type="project" value="UniProtKB-KW"/>
</dbReference>
<accession>A0A9E2L6Q5</accession>
<name>A0A9E2L6Q5_9BACT</name>
<evidence type="ECO:0000313" key="7">
    <source>
        <dbReference type="EMBL" id="MBU3853139.1"/>
    </source>
</evidence>
<sequence length="367" mass="40700">MKKIALGLFLLLGAHAAVAQSTYKVTFENKSGNKNLDVKTVYLFSIEDKMAIDSAQCVNGVYTMEGNTELPKLASVCGTANGYNVIAAFVLDNEPIQVTVDKGIQVTGSEVNARMLAINKGIEEAGRKMHGLQMEAKAIADKNNGQLPQNVADSLDAEWVAVGERQMQILKDGITNNKDNLIPAYFIFNYMEVLGVDFMDNFLKDYKYKNDPLLASVFKMLEGEKRKAEGALFTDFELPDMDGKMHKLSDYAGKGNYVLVDFWASWCGPCRQEMPNVKAVYDRFHSKGFEIVGVSLDNNKKAWTDAVAKMQMTWPQLSDLKAWKSSAAQLYYVKGIPATLLIGPDGKIVASNLRGEALIKKIEELYQ</sequence>
<comment type="caution">
    <text evidence="7">The sequence shown here is derived from an EMBL/GenBank/DDBJ whole genome shotgun (WGS) entry which is preliminary data.</text>
</comment>
<keyword evidence="4" id="KW-0676">Redox-active center</keyword>
<dbReference type="GO" id="GO:0016491">
    <property type="term" value="F:oxidoreductase activity"/>
    <property type="evidence" value="ECO:0007669"/>
    <property type="project" value="InterPro"/>
</dbReference>
<evidence type="ECO:0000256" key="3">
    <source>
        <dbReference type="ARBA" id="ARBA00023157"/>
    </source>
</evidence>